<dbReference type="GO" id="GO:0000390">
    <property type="term" value="P:spliceosomal complex disassembly"/>
    <property type="evidence" value="ECO:0007669"/>
    <property type="project" value="InterPro"/>
</dbReference>
<dbReference type="InterPro" id="IPR045211">
    <property type="entry name" value="TFP11/STIP/Ntr1"/>
</dbReference>
<comment type="caution">
    <text evidence="3">The sequence shown here is derived from an EMBL/GenBank/DDBJ whole genome shotgun (WGS) entry which is preliminary data.</text>
</comment>
<dbReference type="PROSITE" id="PS50174">
    <property type="entry name" value="G_PATCH"/>
    <property type="match status" value="1"/>
</dbReference>
<feature type="compositionally biased region" description="Basic and acidic residues" evidence="1">
    <location>
        <begin position="201"/>
        <end position="212"/>
    </location>
</feature>
<evidence type="ECO:0000256" key="1">
    <source>
        <dbReference type="SAM" id="MobiDB-lite"/>
    </source>
</evidence>
<feature type="domain" description="G-patch" evidence="2">
    <location>
        <begin position="244"/>
        <end position="290"/>
    </location>
</feature>
<dbReference type="InterPro" id="IPR000467">
    <property type="entry name" value="G_patch_dom"/>
</dbReference>
<proteinExistence type="predicted"/>
<feature type="compositionally biased region" description="Low complexity" evidence="1">
    <location>
        <begin position="213"/>
        <end position="230"/>
    </location>
</feature>
<dbReference type="PANTHER" id="PTHR23329">
    <property type="entry name" value="TUFTELIN-INTERACTING PROTEIN 11-RELATED"/>
    <property type="match status" value="1"/>
</dbReference>
<keyword evidence="4" id="KW-1185">Reference proteome</keyword>
<accession>A0AAD3DV80</accession>
<gene>
    <name evidence="3" type="ORF">Agub_g8964</name>
</gene>
<reference evidence="3 4" key="1">
    <citation type="journal article" date="2021" name="Sci. Rep.">
        <title>Genome sequencing of the multicellular alga Astrephomene provides insights into convergent evolution of germ-soma differentiation.</title>
        <authorList>
            <person name="Yamashita S."/>
            <person name="Yamamoto K."/>
            <person name="Matsuzaki R."/>
            <person name="Suzuki S."/>
            <person name="Yamaguchi H."/>
            <person name="Hirooka S."/>
            <person name="Minakuchi Y."/>
            <person name="Miyagishima S."/>
            <person name="Kawachi M."/>
            <person name="Toyoda A."/>
            <person name="Nozaki H."/>
        </authorList>
    </citation>
    <scope>NUCLEOTIDE SEQUENCE [LARGE SCALE GENOMIC DNA]</scope>
    <source>
        <strain evidence="3 4">NIES-4017</strain>
    </source>
</reference>
<dbReference type="GO" id="GO:0003676">
    <property type="term" value="F:nucleic acid binding"/>
    <property type="evidence" value="ECO:0007669"/>
    <property type="project" value="InterPro"/>
</dbReference>
<sequence>MADPNEFQHFERFDMENDYEGGQWINGEFYYSKKRQKRMQSKEDQIYGVFADDSDDSDGDRRGRRRDRDRDRDRDYTKPVGFVSSGKIVQDTMNAEEEETNAGEPAKTFGPQQRPGSMGPTSEEDEEADGRPSFAHAGLGLGSRGGIGAGGGGGGGPGLGSGGGGGGGGLGFKPGGSRGDEGMEAEQEDEEAVMPTAFGKRILEKAQRRLKQEAQAARSEAAQAARRTTTLGADPTFASFEKHTKGIGLKLLEKMGYKPGEGLGRNKQGIARPVEARMRPKGMALGFGEREEPKMELPGAPGGAPGLGLGADRAARDQDGKAGAAAGAAASVPAAGAWKKKAREARVRREYRTADQVLAEAAERPTQAQPILDMRGPQARVITNLQLLNQQAAAAPEADRTPMPELQHNLRLLVELAEAAIQKLDARLRHEQIIPRYYLSSPAHRTPPRCWCATSSGWRRRSSGRRPRWPA</sequence>
<feature type="compositionally biased region" description="Low complexity" evidence="1">
    <location>
        <begin position="321"/>
        <end position="337"/>
    </location>
</feature>
<dbReference type="SMART" id="SM00443">
    <property type="entry name" value="G_patch"/>
    <property type="match status" value="1"/>
</dbReference>
<feature type="compositionally biased region" description="Acidic residues" evidence="1">
    <location>
        <begin position="182"/>
        <end position="192"/>
    </location>
</feature>
<organism evidence="3 4">
    <name type="scientific">Astrephomene gubernaculifera</name>
    <dbReference type="NCBI Taxonomy" id="47775"/>
    <lineage>
        <taxon>Eukaryota</taxon>
        <taxon>Viridiplantae</taxon>
        <taxon>Chlorophyta</taxon>
        <taxon>core chlorophytes</taxon>
        <taxon>Chlorophyceae</taxon>
        <taxon>CS clade</taxon>
        <taxon>Chlamydomonadales</taxon>
        <taxon>Astrephomenaceae</taxon>
        <taxon>Astrephomene</taxon>
    </lineage>
</organism>
<dbReference type="InterPro" id="IPR022159">
    <property type="entry name" value="STIP/TFIP11_N"/>
</dbReference>
<dbReference type="PANTHER" id="PTHR23329:SF1">
    <property type="entry name" value="TUFTELIN-INTERACTING PROTEIN 11"/>
    <property type="match status" value="1"/>
</dbReference>
<feature type="region of interest" description="Disordered" evidence="1">
    <location>
        <begin position="319"/>
        <end position="344"/>
    </location>
</feature>
<dbReference type="Pfam" id="PF01585">
    <property type="entry name" value="G-patch"/>
    <property type="match status" value="1"/>
</dbReference>
<feature type="region of interest" description="Disordered" evidence="1">
    <location>
        <begin position="41"/>
        <end position="230"/>
    </location>
</feature>
<evidence type="ECO:0000313" key="4">
    <source>
        <dbReference type="Proteomes" id="UP001054857"/>
    </source>
</evidence>
<feature type="compositionally biased region" description="Gly residues" evidence="1">
    <location>
        <begin position="139"/>
        <end position="177"/>
    </location>
</feature>
<dbReference type="Proteomes" id="UP001054857">
    <property type="component" value="Unassembled WGS sequence"/>
</dbReference>
<dbReference type="AlphaFoldDB" id="A0AAD3DV80"/>
<feature type="compositionally biased region" description="Basic and acidic residues" evidence="1">
    <location>
        <begin position="66"/>
        <end position="77"/>
    </location>
</feature>
<evidence type="ECO:0000313" key="3">
    <source>
        <dbReference type="EMBL" id="GFR47277.1"/>
    </source>
</evidence>
<dbReference type="Pfam" id="PF12457">
    <property type="entry name" value="TIP_N"/>
    <property type="match status" value="1"/>
</dbReference>
<dbReference type="GO" id="GO:0071008">
    <property type="term" value="C:U2-type post-mRNA release spliceosomal complex"/>
    <property type="evidence" value="ECO:0007669"/>
    <property type="project" value="TreeGrafter"/>
</dbReference>
<evidence type="ECO:0000259" key="2">
    <source>
        <dbReference type="PROSITE" id="PS50174"/>
    </source>
</evidence>
<protein>
    <recommendedName>
        <fullName evidence="2">G-patch domain-containing protein</fullName>
    </recommendedName>
</protein>
<dbReference type="EMBL" id="BMAR01000017">
    <property type="protein sequence ID" value="GFR47277.1"/>
    <property type="molecule type" value="Genomic_DNA"/>
</dbReference>
<name>A0AAD3DV80_9CHLO</name>